<keyword evidence="1" id="KW-1133">Transmembrane helix</keyword>
<dbReference type="EMBL" id="LAZR01000704">
    <property type="protein sequence ID" value="KKN60113.1"/>
    <property type="molecule type" value="Genomic_DNA"/>
</dbReference>
<sequence>MKQLILFGILLMMFIPSVQGQFALTQSTSVQCTSNNTLEVITNETRCIDGICKVFFKSTEQFCNFGCVEDEVTPQCAPAPFEVTTFYVAPIVALFFIFIIWLGRRLTK</sequence>
<comment type="caution">
    <text evidence="2">The sequence shown here is derived from an EMBL/GenBank/DDBJ whole genome shotgun (WGS) entry which is preliminary data.</text>
</comment>
<accession>A0A0F9V2K1</accession>
<feature type="transmembrane region" description="Helical" evidence="1">
    <location>
        <begin position="84"/>
        <end position="103"/>
    </location>
</feature>
<dbReference type="AlphaFoldDB" id="A0A0F9V2K1"/>
<organism evidence="2">
    <name type="scientific">marine sediment metagenome</name>
    <dbReference type="NCBI Taxonomy" id="412755"/>
    <lineage>
        <taxon>unclassified sequences</taxon>
        <taxon>metagenomes</taxon>
        <taxon>ecological metagenomes</taxon>
    </lineage>
</organism>
<proteinExistence type="predicted"/>
<keyword evidence="1" id="KW-0812">Transmembrane</keyword>
<reference evidence="2" key="1">
    <citation type="journal article" date="2015" name="Nature">
        <title>Complex archaea that bridge the gap between prokaryotes and eukaryotes.</title>
        <authorList>
            <person name="Spang A."/>
            <person name="Saw J.H."/>
            <person name="Jorgensen S.L."/>
            <person name="Zaremba-Niedzwiedzka K."/>
            <person name="Martijn J."/>
            <person name="Lind A.E."/>
            <person name="van Eijk R."/>
            <person name="Schleper C."/>
            <person name="Guy L."/>
            <person name="Ettema T.J."/>
        </authorList>
    </citation>
    <scope>NUCLEOTIDE SEQUENCE</scope>
</reference>
<protein>
    <submittedName>
        <fullName evidence="2">Uncharacterized protein</fullName>
    </submittedName>
</protein>
<keyword evidence="1" id="KW-0472">Membrane</keyword>
<gene>
    <name evidence="2" type="ORF">LCGC14_0534910</name>
</gene>
<evidence type="ECO:0000313" key="2">
    <source>
        <dbReference type="EMBL" id="KKN60113.1"/>
    </source>
</evidence>
<evidence type="ECO:0000256" key="1">
    <source>
        <dbReference type="SAM" id="Phobius"/>
    </source>
</evidence>
<name>A0A0F9V2K1_9ZZZZ</name>